<evidence type="ECO:0000256" key="3">
    <source>
        <dbReference type="ARBA" id="ARBA00022490"/>
    </source>
</evidence>
<dbReference type="SUPFAM" id="SSF81767">
    <property type="entry name" value="Pre-protein crosslinking domain of SecA"/>
    <property type="match status" value="1"/>
</dbReference>
<dbReference type="GO" id="GO:0006605">
    <property type="term" value="P:protein targeting"/>
    <property type="evidence" value="ECO:0007669"/>
    <property type="project" value="InterPro"/>
</dbReference>
<evidence type="ECO:0000256" key="8">
    <source>
        <dbReference type="ARBA" id="ARBA00023010"/>
    </source>
</evidence>
<name>X0ZXU9_9ZZZZ</name>
<evidence type="ECO:0000256" key="7">
    <source>
        <dbReference type="ARBA" id="ARBA00022967"/>
    </source>
</evidence>
<dbReference type="PANTHER" id="PTHR30612">
    <property type="entry name" value="SECA INNER MEMBRANE COMPONENT OF SEC PROTEIN SECRETION SYSTEM"/>
    <property type="match status" value="1"/>
</dbReference>
<dbReference type="EMBL" id="BARS01054986">
    <property type="protein sequence ID" value="GAG52866.1"/>
    <property type="molecule type" value="Genomic_DNA"/>
</dbReference>
<keyword evidence="4" id="KW-0547">Nucleotide-binding</keyword>
<evidence type="ECO:0000259" key="10">
    <source>
        <dbReference type="PROSITE" id="PS51196"/>
    </source>
</evidence>
<dbReference type="InterPro" id="IPR011115">
    <property type="entry name" value="SecA_DEAD"/>
</dbReference>
<dbReference type="SMART" id="SM00957">
    <property type="entry name" value="SecA_DEAD"/>
    <property type="match status" value="1"/>
</dbReference>
<dbReference type="GO" id="GO:0017038">
    <property type="term" value="P:protein import"/>
    <property type="evidence" value="ECO:0007669"/>
    <property type="project" value="InterPro"/>
</dbReference>
<dbReference type="Gene3D" id="3.90.1440.10">
    <property type="entry name" value="SecA, preprotein cross-linking domain"/>
    <property type="match status" value="1"/>
</dbReference>
<dbReference type="Pfam" id="PF01043">
    <property type="entry name" value="SecA_PP_bind"/>
    <property type="match status" value="1"/>
</dbReference>
<dbReference type="GO" id="GO:0031522">
    <property type="term" value="C:cell envelope Sec protein transport complex"/>
    <property type="evidence" value="ECO:0007669"/>
    <property type="project" value="TreeGrafter"/>
</dbReference>
<dbReference type="InterPro" id="IPR027417">
    <property type="entry name" value="P-loop_NTPase"/>
</dbReference>
<dbReference type="GO" id="GO:0043952">
    <property type="term" value="P:protein transport by the Sec complex"/>
    <property type="evidence" value="ECO:0007669"/>
    <property type="project" value="TreeGrafter"/>
</dbReference>
<feature type="non-terminal residue" evidence="11">
    <location>
        <position position="211"/>
    </location>
</feature>
<dbReference type="SUPFAM" id="SSF52540">
    <property type="entry name" value="P-loop containing nucleoside triphosphate hydrolases"/>
    <property type="match status" value="1"/>
</dbReference>
<dbReference type="GO" id="GO:0006886">
    <property type="term" value="P:intracellular protein transport"/>
    <property type="evidence" value="ECO:0007669"/>
    <property type="project" value="InterPro"/>
</dbReference>
<dbReference type="InterPro" id="IPR000185">
    <property type="entry name" value="SecA"/>
</dbReference>
<comment type="caution">
    <text evidence="11">The sequence shown here is derived from an EMBL/GenBank/DDBJ whole genome shotgun (WGS) entry which is preliminary data.</text>
</comment>
<evidence type="ECO:0000256" key="4">
    <source>
        <dbReference type="ARBA" id="ARBA00022741"/>
    </source>
</evidence>
<evidence type="ECO:0000256" key="1">
    <source>
        <dbReference type="ARBA" id="ARBA00022448"/>
    </source>
</evidence>
<dbReference type="InterPro" id="IPR011130">
    <property type="entry name" value="SecA_preprotein_X-link_dom"/>
</dbReference>
<dbReference type="GO" id="GO:0005524">
    <property type="term" value="F:ATP binding"/>
    <property type="evidence" value="ECO:0007669"/>
    <property type="project" value="UniProtKB-KW"/>
</dbReference>
<gene>
    <name evidence="11" type="ORF">S01H1_81285</name>
</gene>
<accession>X0ZXU9</accession>
<dbReference type="GO" id="GO:0005886">
    <property type="term" value="C:plasma membrane"/>
    <property type="evidence" value="ECO:0007669"/>
    <property type="project" value="TreeGrafter"/>
</dbReference>
<evidence type="ECO:0000313" key="11">
    <source>
        <dbReference type="EMBL" id="GAG52866.1"/>
    </source>
</evidence>
<sequence length="211" mass="24453">YRCDVAYVTNNELGFDYLRDNMVVRKEDQVLKNLNYAIIDEVDSILIDEARTPLIISGPAEESTQKYHVIDKLVPHLKGRFILERDEIEAKQKGIDLAQGYDYLVDEKHHTVTPTEQGVTKCERMLNIENLYDDIQSEWVHHITQALRAHNLFKRDVDYVVKDGQVVIVDEFTGRLMPGRRWSEGLHQAIEAKENLKIAEENQTLATITFQ</sequence>
<dbReference type="PROSITE" id="PS51196">
    <property type="entry name" value="SECA_MOTOR_DEAD"/>
    <property type="match status" value="1"/>
</dbReference>
<reference evidence="11" key="1">
    <citation type="journal article" date="2014" name="Front. Microbiol.">
        <title>High frequency of phylogenetically diverse reductive dehalogenase-homologous genes in deep subseafloor sedimentary metagenomes.</title>
        <authorList>
            <person name="Kawai M."/>
            <person name="Futagami T."/>
            <person name="Toyoda A."/>
            <person name="Takaki Y."/>
            <person name="Nishi S."/>
            <person name="Hori S."/>
            <person name="Arai W."/>
            <person name="Tsubouchi T."/>
            <person name="Morono Y."/>
            <person name="Uchiyama I."/>
            <person name="Ito T."/>
            <person name="Fujiyama A."/>
            <person name="Inagaki F."/>
            <person name="Takami H."/>
        </authorList>
    </citation>
    <scope>NUCLEOTIDE SEQUENCE</scope>
    <source>
        <strain evidence="11">Expedition CK06-06</strain>
    </source>
</reference>
<dbReference type="Pfam" id="PF07517">
    <property type="entry name" value="SecA_DEAD"/>
    <property type="match status" value="1"/>
</dbReference>
<dbReference type="AlphaFoldDB" id="X0ZXU9"/>
<keyword evidence="3" id="KW-0963">Cytoplasm</keyword>
<evidence type="ECO:0000256" key="6">
    <source>
        <dbReference type="ARBA" id="ARBA00022927"/>
    </source>
</evidence>
<evidence type="ECO:0000256" key="9">
    <source>
        <dbReference type="ARBA" id="ARBA00023136"/>
    </source>
</evidence>
<feature type="domain" description="SecA family profile" evidence="10">
    <location>
        <begin position="1"/>
        <end position="211"/>
    </location>
</feature>
<dbReference type="SMART" id="SM00958">
    <property type="entry name" value="SecA_PP_bind"/>
    <property type="match status" value="1"/>
</dbReference>
<dbReference type="PANTHER" id="PTHR30612:SF0">
    <property type="entry name" value="CHLOROPLAST PROTEIN-TRANSPORTING ATPASE"/>
    <property type="match status" value="1"/>
</dbReference>
<keyword evidence="5" id="KW-0067">ATP-binding</keyword>
<evidence type="ECO:0000256" key="5">
    <source>
        <dbReference type="ARBA" id="ARBA00022840"/>
    </source>
</evidence>
<dbReference type="PRINTS" id="PR00906">
    <property type="entry name" value="SECA"/>
</dbReference>
<organism evidence="11">
    <name type="scientific">marine sediment metagenome</name>
    <dbReference type="NCBI Taxonomy" id="412755"/>
    <lineage>
        <taxon>unclassified sequences</taxon>
        <taxon>metagenomes</taxon>
        <taxon>ecological metagenomes</taxon>
    </lineage>
</organism>
<protein>
    <recommendedName>
        <fullName evidence="10">SecA family profile domain-containing protein</fullName>
    </recommendedName>
</protein>
<keyword evidence="1" id="KW-0813">Transport</keyword>
<dbReference type="InterPro" id="IPR014018">
    <property type="entry name" value="SecA_motor_DEAD"/>
</dbReference>
<dbReference type="GO" id="GO:0005829">
    <property type="term" value="C:cytosol"/>
    <property type="evidence" value="ECO:0007669"/>
    <property type="project" value="TreeGrafter"/>
</dbReference>
<keyword evidence="6" id="KW-0653">Protein transport</keyword>
<keyword evidence="9" id="KW-0472">Membrane</keyword>
<keyword evidence="2" id="KW-1003">Cell membrane</keyword>
<dbReference type="FunFam" id="3.90.1440.10:FF:000002">
    <property type="entry name" value="Protein translocase subunit SecA"/>
    <property type="match status" value="1"/>
</dbReference>
<proteinExistence type="predicted"/>
<feature type="non-terminal residue" evidence="11">
    <location>
        <position position="1"/>
    </location>
</feature>
<dbReference type="InterPro" id="IPR036670">
    <property type="entry name" value="SecA_X-link_sf"/>
</dbReference>
<keyword evidence="8" id="KW-0811">Translocation</keyword>
<evidence type="ECO:0000256" key="2">
    <source>
        <dbReference type="ARBA" id="ARBA00022475"/>
    </source>
</evidence>
<keyword evidence="7" id="KW-1278">Translocase</keyword>